<dbReference type="EMBL" id="CH916366">
    <property type="protein sequence ID" value="EDV96460.1"/>
    <property type="molecule type" value="Genomic_DNA"/>
</dbReference>
<dbReference type="InParanoid" id="B4IXT9"/>
<dbReference type="GO" id="GO:0010181">
    <property type="term" value="F:FMN binding"/>
    <property type="evidence" value="ECO:0007669"/>
    <property type="project" value="EnsemblMetazoa"/>
</dbReference>
<feature type="region of interest" description="Disordered" evidence="6">
    <location>
        <begin position="344"/>
        <end position="379"/>
    </location>
</feature>
<evidence type="ECO:0000256" key="6">
    <source>
        <dbReference type="SAM" id="MobiDB-lite"/>
    </source>
</evidence>
<feature type="compositionally biased region" description="Polar residues" evidence="6">
    <location>
        <begin position="435"/>
        <end position="450"/>
    </location>
</feature>
<protein>
    <submittedName>
        <fullName evidence="8">GH16259</fullName>
    </submittedName>
</protein>
<dbReference type="eggNOG" id="KOG3936">
    <property type="taxonomic scope" value="Eukaryota"/>
</dbReference>
<evidence type="ECO:0000256" key="3">
    <source>
        <dbReference type="ARBA" id="ARBA00022630"/>
    </source>
</evidence>
<dbReference type="Gene3D" id="3.40.109.10">
    <property type="entry name" value="NADH Oxidase"/>
    <property type="match status" value="1"/>
</dbReference>
<keyword evidence="4" id="KW-0288">FMN</keyword>
<dbReference type="Pfam" id="PF10545">
    <property type="entry name" value="MADF_DNA_bdg"/>
    <property type="match status" value="1"/>
</dbReference>
<feature type="compositionally biased region" description="Basic and acidic residues" evidence="6">
    <location>
        <begin position="248"/>
        <end position="264"/>
    </location>
</feature>
<sequence length="788" mass="89508">MEHKRKPNYSKPSYSIFTRREAPAPSTSNRERLNNTNAYRAEISKQLPNNPNGSRPKGIRGFFKQTFLNAIRPQYAPYNQQPDQIQNTFNVPLEEGDVRRLIGLYAEYEILYNPNHPQYGNKHIEKIYYSDIARSFPNRNGAQIQANLLELRTQFESEYAIIHNGQHSNGGILTPSIPYYNEFLFLVPFLDNRLDRDLAGGTSEAPPVNDSSAKRVNQLSGKNYSNLISNTLVLPTPNCFPHRKKKDLKRERSDTISAGKEKGPATDTKIIRSVQINEEPIQQVSLQQEKQQAEYKIEPEQKVSWILAQKLEQQAKDAKQPQQQVSLEQYPEQQAKEQIQLQVPLEQEQEQQQAQNTRQKNPPLSEQQHQQQLVNQQEKYQEGLHQKQCSQSVLKGAQIQLGAKNNANEHPVNFGPNLLQPRIAIIHVGPRAAQGFNQGPATAVKSQKATQDPRGDREASTQPGTDSNQRQQVQVLCDMIRAELGSAPDFIYYDAKWRIIEILREVNRRQMDHRKCAATQSTNKEPNGFALEEESELARQLKASQCSYCPKCFEFPLAVDNGAELQPALEEKPHVPFVPGHNLNPDGARRFYELVRDRRSVRAFNATLKPPIEVLEDCIRSAGTAPSGAHTEPWTFCVVEQLALRQAVREIVEHEEHINYSARMQKQWVTDLRPLQTNAYKPYLTDAPYLVLIFKQTHGTTTDGRKKQHYYNEISTSIAAGILLCALQAAGLCSLVTTPLNCGPALRRLLDRPPNEKLLILLAVGYAAEDCKVPDLERKALQQIMVKY</sequence>
<comment type="similarity">
    <text evidence="2">Belongs to the nitroreductase family.</text>
</comment>
<evidence type="ECO:0000256" key="2">
    <source>
        <dbReference type="ARBA" id="ARBA00007118"/>
    </source>
</evidence>
<dbReference type="InterPro" id="IPR050627">
    <property type="entry name" value="Nitroreductase/BluB"/>
</dbReference>
<keyword evidence="9" id="KW-1185">Reference proteome</keyword>
<dbReference type="GO" id="GO:1905516">
    <property type="term" value="P:positive regulation of fertilization"/>
    <property type="evidence" value="ECO:0007669"/>
    <property type="project" value="EnsemblMetazoa"/>
</dbReference>
<dbReference type="InterPro" id="IPR006578">
    <property type="entry name" value="MADF-dom"/>
</dbReference>
<dbReference type="OMA" id="HINYSAR"/>
<dbReference type="STRING" id="7222.B4IXT9"/>
<dbReference type="PhylomeDB" id="B4IXT9"/>
<dbReference type="AlphaFoldDB" id="B4IXT9"/>
<keyword evidence="3" id="KW-0285">Flavoprotein</keyword>
<gene>
    <name evidence="8" type="primary">Dgri\GH16259</name>
    <name evidence="8" type="ORF">Dgri_GH16259</name>
</gene>
<accession>B4IXT9</accession>
<evidence type="ECO:0000256" key="4">
    <source>
        <dbReference type="ARBA" id="ARBA00022643"/>
    </source>
</evidence>
<dbReference type="CDD" id="cd02144">
    <property type="entry name" value="iodotyrosine_dehalogenase"/>
    <property type="match status" value="1"/>
</dbReference>
<evidence type="ECO:0000313" key="8">
    <source>
        <dbReference type="EMBL" id="EDV96460.1"/>
    </source>
</evidence>
<feature type="compositionally biased region" description="Low complexity" evidence="6">
    <location>
        <begin position="367"/>
        <end position="377"/>
    </location>
</feature>
<dbReference type="SMART" id="SM00595">
    <property type="entry name" value="MADF"/>
    <property type="match status" value="1"/>
</dbReference>
<dbReference type="PANTHER" id="PTHR23026:SF90">
    <property type="entry name" value="IODOTYROSINE DEIODINASE 1"/>
    <property type="match status" value="1"/>
</dbReference>
<feature type="region of interest" description="Disordered" evidence="6">
    <location>
        <begin position="434"/>
        <end position="471"/>
    </location>
</feature>
<feature type="region of interest" description="Disordered" evidence="6">
    <location>
        <begin position="1"/>
        <end position="35"/>
    </location>
</feature>
<dbReference type="Pfam" id="PF00881">
    <property type="entry name" value="Nitroreductase"/>
    <property type="match status" value="1"/>
</dbReference>
<dbReference type="OrthoDB" id="41362at2759"/>
<proteinExistence type="inferred from homology"/>
<dbReference type="GO" id="GO:0006570">
    <property type="term" value="P:tyrosine metabolic process"/>
    <property type="evidence" value="ECO:0007669"/>
    <property type="project" value="TreeGrafter"/>
</dbReference>
<dbReference type="FunFam" id="3.40.109.10:FF:000004">
    <property type="entry name" value="Iodotyrosine deiodinase 1"/>
    <property type="match status" value="1"/>
</dbReference>
<name>B4IXT9_DROGR</name>
<feature type="domain" description="MADF" evidence="7">
    <location>
        <begin position="100"/>
        <end position="191"/>
    </location>
</feature>
<dbReference type="SUPFAM" id="SSF55469">
    <property type="entry name" value="FMN-dependent nitroreductase-like"/>
    <property type="match status" value="1"/>
</dbReference>
<dbReference type="InterPro" id="IPR029479">
    <property type="entry name" value="Nitroreductase"/>
</dbReference>
<dbReference type="PANTHER" id="PTHR23026">
    <property type="entry name" value="NADPH NITROREDUCTASE"/>
    <property type="match status" value="1"/>
</dbReference>
<dbReference type="InterPro" id="IPR000415">
    <property type="entry name" value="Nitroreductase-like"/>
</dbReference>
<organism evidence="9">
    <name type="scientific">Drosophila grimshawi</name>
    <name type="common">Hawaiian fruit fly</name>
    <name type="synonym">Idiomyia grimshawi</name>
    <dbReference type="NCBI Taxonomy" id="7222"/>
    <lineage>
        <taxon>Eukaryota</taxon>
        <taxon>Metazoa</taxon>
        <taxon>Ecdysozoa</taxon>
        <taxon>Arthropoda</taxon>
        <taxon>Hexapoda</taxon>
        <taxon>Insecta</taxon>
        <taxon>Pterygota</taxon>
        <taxon>Neoptera</taxon>
        <taxon>Endopterygota</taxon>
        <taxon>Diptera</taxon>
        <taxon>Brachycera</taxon>
        <taxon>Muscomorpha</taxon>
        <taxon>Ephydroidea</taxon>
        <taxon>Drosophilidae</taxon>
        <taxon>Drosophila</taxon>
        <taxon>Hawaiian Drosophila</taxon>
    </lineage>
</organism>
<evidence type="ECO:0000256" key="1">
    <source>
        <dbReference type="ARBA" id="ARBA00001917"/>
    </source>
</evidence>
<dbReference type="Proteomes" id="UP000001070">
    <property type="component" value="Unassembled WGS sequence"/>
</dbReference>
<evidence type="ECO:0000259" key="7">
    <source>
        <dbReference type="PROSITE" id="PS51029"/>
    </source>
</evidence>
<evidence type="ECO:0000256" key="5">
    <source>
        <dbReference type="ARBA" id="ARBA00023002"/>
    </source>
</evidence>
<dbReference type="HOGENOM" id="CLU_403487_0_0_1"/>
<reference evidence="8 9" key="1">
    <citation type="journal article" date="2007" name="Nature">
        <title>Evolution of genes and genomes on the Drosophila phylogeny.</title>
        <authorList>
            <consortium name="Drosophila 12 Genomes Consortium"/>
            <person name="Clark A.G."/>
            <person name="Eisen M.B."/>
            <person name="Smith D.R."/>
            <person name="Bergman C.M."/>
            <person name="Oliver B."/>
            <person name="Markow T.A."/>
            <person name="Kaufman T.C."/>
            <person name="Kellis M."/>
            <person name="Gelbart W."/>
            <person name="Iyer V.N."/>
            <person name="Pollard D.A."/>
            <person name="Sackton T.B."/>
            <person name="Larracuente A.M."/>
            <person name="Singh N.D."/>
            <person name="Abad J.P."/>
            <person name="Abt D.N."/>
            <person name="Adryan B."/>
            <person name="Aguade M."/>
            <person name="Akashi H."/>
            <person name="Anderson W.W."/>
            <person name="Aquadro C.F."/>
            <person name="Ardell D.H."/>
            <person name="Arguello R."/>
            <person name="Artieri C.G."/>
            <person name="Barbash D.A."/>
            <person name="Barker D."/>
            <person name="Barsanti P."/>
            <person name="Batterham P."/>
            <person name="Batzoglou S."/>
            <person name="Begun D."/>
            <person name="Bhutkar A."/>
            <person name="Blanco E."/>
            <person name="Bosak S.A."/>
            <person name="Bradley R.K."/>
            <person name="Brand A.D."/>
            <person name="Brent M.R."/>
            <person name="Brooks A.N."/>
            <person name="Brown R.H."/>
            <person name="Butlin R.K."/>
            <person name="Caggese C."/>
            <person name="Calvi B.R."/>
            <person name="Bernardo de Carvalho A."/>
            <person name="Caspi A."/>
            <person name="Castrezana S."/>
            <person name="Celniker S.E."/>
            <person name="Chang J.L."/>
            <person name="Chapple C."/>
            <person name="Chatterji S."/>
            <person name="Chinwalla A."/>
            <person name="Civetta A."/>
            <person name="Clifton S.W."/>
            <person name="Comeron J.M."/>
            <person name="Costello J.C."/>
            <person name="Coyne J.A."/>
            <person name="Daub J."/>
            <person name="David R.G."/>
            <person name="Delcher A.L."/>
            <person name="Delehaunty K."/>
            <person name="Do C.B."/>
            <person name="Ebling H."/>
            <person name="Edwards K."/>
            <person name="Eickbush T."/>
            <person name="Evans J.D."/>
            <person name="Filipski A."/>
            <person name="Findeiss S."/>
            <person name="Freyhult E."/>
            <person name="Fulton L."/>
            <person name="Fulton R."/>
            <person name="Garcia A.C."/>
            <person name="Gardiner A."/>
            <person name="Garfield D.A."/>
            <person name="Garvin B.E."/>
            <person name="Gibson G."/>
            <person name="Gilbert D."/>
            <person name="Gnerre S."/>
            <person name="Godfrey J."/>
            <person name="Good R."/>
            <person name="Gotea V."/>
            <person name="Gravely B."/>
            <person name="Greenberg A.J."/>
            <person name="Griffiths-Jones S."/>
            <person name="Gross S."/>
            <person name="Guigo R."/>
            <person name="Gustafson E.A."/>
            <person name="Haerty W."/>
            <person name="Hahn M.W."/>
            <person name="Halligan D.L."/>
            <person name="Halpern A.L."/>
            <person name="Halter G.M."/>
            <person name="Han M.V."/>
            <person name="Heger A."/>
            <person name="Hillier L."/>
            <person name="Hinrichs A.S."/>
            <person name="Holmes I."/>
            <person name="Hoskins R.A."/>
            <person name="Hubisz M.J."/>
            <person name="Hultmark D."/>
            <person name="Huntley M.A."/>
            <person name="Jaffe D.B."/>
            <person name="Jagadeeshan S."/>
            <person name="Jeck W.R."/>
            <person name="Johnson J."/>
            <person name="Jones C.D."/>
            <person name="Jordan W.C."/>
            <person name="Karpen G.H."/>
            <person name="Kataoka E."/>
            <person name="Keightley P.D."/>
            <person name="Kheradpour P."/>
            <person name="Kirkness E.F."/>
            <person name="Koerich L.B."/>
            <person name="Kristiansen K."/>
            <person name="Kudrna D."/>
            <person name="Kulathinal R.J."/>
            <person name="Kumar S."/>
            <person name="Kwok R."/>
            <person name="Lander E."/>
            <person name="Langley C.H."/>
            <person name="Lapoint R."/>
            <person name="Lazzaro B.P."/>
            <person name="Lee S.J."/>
            <person name="Levesque L."/>
            <person name="Li R."/>
            <person name="Lin C.F."/>
            <person name="Lin M.F."/>
            <person name="Lindblad-Toh K."/>
            <person name="Llopart A."/>
            <person name="Long M."/>
            <person name="Low L."/>
            <person name="Lozovsky E."/>
            <person name="Lu J."/>
            <person name="Luo M."/>
            <person name="Machado C.A."/>
            <person name="Makalowski W."/>
            <person name="Marzo M."/>
            <person name="Matsuda M."/>
            <person name="Matzkin L."/>
            <person name="McAllister B."/>
            <person name="McBride C.S."/>
            <person name="McKernan B."/>
            <person name="McKernan K."/>
            <person name="Mendez-Lago M."/>
            <person name="Minx P."/>
            <person name="Mollenhauer M.U."/>
            <person name="Montooth K."/>
            <person name="Mount S.M."/>
            <person name="Mu X."/>
            <person name="Myers E."/>
            <person name="Negre B."/>
            <person name="Newfeld S."/>
            <person name="Nielsen R."/>
            <person name="Noor M.A."/>
            <person name="O'Grady P."/>
            <person name="Pachter L."/>
            <person name="Papaceit M."/>
            <person name="Parisi M.J."/>
            <person name="Parisi M."/>
            <person name="Parts L."/>
            <person name="Pedersen J.S."/>
            <person name="Pesole G."/>
            <person name="Phillippy A.M."/>
            <person name="Ponting C.P."/>
            <person name="Pop M."/>
            <person name="Porcelli D."/>
            <person name="Powell J.R."/>
            <person name="Prohaska S."/>
            <person name="Pruitt K."/>
            <person name="Puig M."/>
            <person name="Quesneville H."/>
            <person name="Ram K.R."/>
            <person name="Rand D."/>
            <person name="Rasmussen M.D."/>
            <person name="Reed L.K."/>
            <person name="Reenan R."/>
            <person name="Reily A."/>
            <person name="Remington K.A."/>
            <person name="Rieger T.T."/>
            <person name="Ritchie M.G."/>
            <person name="Robin C."/>
            <person name="Rogers Y.H."/>
            <person name="Rohde C."/>
            <person name="Rozas J."/>
            <person name="Rubenfield M.J."/>
            <person name="Ruiz A."/>
            <person name="Russo S."/>
            <person name="Salzberg S.L."/>
            <person name="Sanchez-Gracia A."/>
            <person name="Saranga D.J."/>
            <person name="Sato H."/>
            <person name="Schaeffer S.W."/>
            <person name="Schatz M.C."/>
            <person name="Schlenke T."/>
            <person name="Schwartz R."/>
            <person name="Segarra C."/>
            <person name="Singh R.S."/>
            <person name="Sirot L."/>
            <person name="Sirota M."/>
            <person name="Sisneros N.B."/>
            <person name="Smith C.D."/>
            <person name="Smith T.F."/>
            <person name="Spieth J."/>
            <person name="Stage D.E."/>
            <person name="Stark A."/>
            <person name="Stephan W."/>
            <person name="Strausberg R.L."/>
            <person name="Strempel S."/>
            <person name="Sturgill D."/>
            <person name="Sutton G."/>
            <person name="Sutton G.G."/>
            <person name="Tao W."/>
            <person name="Teichmann S."/>
            <person name="Tobari Y.N."/>
            <person name="Tomimura Y."/>
            <person name="Tsolas J.M."/>
            <person name="Valente V.L."/>
            <person name="Venter E."/>
            <person name="Venter J.C."/>
            <person name="Vicario S."/>
            <person name="Vieira F.G."/>
            <person name="Vilella A.J."/>
            <person name="Villasante A."/>
            <person name="Walenz B."/>
            <person name="Wang J."/>
            <person name="Wasserman M."/>
            <person name="Watts T."/>
            <person name="Wilson D."/>
            <person name="Wilson R.K."/>
            <person name="Wing R.A."/>
            <person name="Wolfner M.F."/>
            <person name="Wong A."/>
            <person name="Wong G.K."/>
            <person name="Wu C.I."/>
            <person name="Wu G."/>
            <person name="Yamamoto D."/>
            <person name="Yang H.P."/>
            <person name="Yang S.P."/>
            <person name="Yorke J.A."/>
            <person name="Yoshida K."/>
            <person name="Zdobnov E."/>
            <person name="Zhang P."/>
            <person name="Zhang Y."/>
            <person name="Zimin A.V."/>
            <person name="Baldwin J."/>
            <person name="Abdouelleil A."/>
            <person name="Abdulkadir J."/>
            <person name="Abebe A."/>
            <person name="Abera B."/>
            <person name="Abreu J."/>
            <person name="Acer S.C."/>
            <person name="Aftuck L."/>
            <person name="Alexander A."/>
            <person name="An P."/>
            <person name="Anderson E."/>
            <person name="Anderson S."/>
            <person name="Arachi H."/>
            <person name="Azer M."/>
            <person name="Bachantsang P."/>
            <person name="Barry A."/>
            <person name="Bayul T."/>
            <person name="Berlin A."/>
            <person name="Bessette D."/>
            <person name="Bloom T."/>
            <person name="Blye J."/>
            <person name="Boguslavskiy L."/>
            <person name="Bonnet C."/>
            <person name="Boukhgalter B."/>
            <person name="Bourzgui I."/>
            <person name="Brown A."/>
            <person name="Cahill P."/>
            <person name="Channer S."/>
            <person name="Cheshatsang Y."/>
            <person name="Chuda L."/>
            <person name="Citroen M."/>
            <person name="Collymore A."/>
            <person name="Cooke P."/>
            <person name="Costello M."/>
            <person name="D'Aco K."/>
            <person name="Daza R."/>
            <person name="De Haan G."/>
            <person name="DeGray S."/>
            <person name="DeMaso C."/>
            <person name="Dhargay N."/>
            <person name="Dooley K."/>
            <person name="Dooley E."/>
            <person name="Doricent M."/>
            <person name="Dorje P."/>
            <person name="Dorjee K."/>
            <person name="Dupes A."/>
            <person name="Elong R."/>
            <person name="Falk J."/>
            <person name="Farina A."/>
            <person name="Faro S."/>
            <person name="Ferguson D."/>
            <person name="Fisher S."/>
            <person name="Foley C.D."/>
            <person name="Franke A."/>
            <person name="Friedrich D."/>
            <person name="Gadbois L."/>
            <person name="Gearin G."/>
            <person name="Gearin C.R."/>
            <person name="Giannoukos G."/>
            <person name="Goode T."/>
            <person name="Graham J."/>
            <person name="Grandbois E."/>
            <person name="Grewal S."/>
            <person name="Gyaltsen K."/>
            <person name="Hafez N."/>
            <person name="Hagos B."/>
            <person name="Hall J."/>
            <person name="Henson C."/>
            <person name="Hollinger A."/>
            <person name="Honan T."/>
            <person name="Huard M.D."/>
            <person name="Hughes L."/>
            <person name="Hurhula B."/>
            <person name="Husby M.E."/>
            <person name="Kamat A."/>
            <person name="Kanga B."/>
            <person name="Kashin S."/>
            <person name="Khazanovich D."/>
            <person name="Kisner P."/>
            <person name="Lance K."/>
            <person name="Lara M."/>
            <person name="Lee W."/>
            <person name="Lennon N."/>
            <person name="Letendre F."/>
            <person name="LeVine R."/>
            <person name="Lipovsky A."/>
            <person name="Liu X."/>
            <person name="Liu J."/>
            <person name="Liu S."/>
            <person name="Lokyitsang T."/>
            <person name="Lokyitsang Y."/>
            <person name="Lubonja R."/>
            <person name="Lui A."/>
            <person name="MacDonald P."/>
            <person name="Magnisalis V."/>
            <person name="Maru K."/>
            <person name="Matthews C."/>
            <person name="McCusker W."/>
            <person name="McDonough S."/>
            <person name="Mehta T."/>
            <person name="Meldrim J."/>
            <person name="Meneus L."/>
            <person name="Mihai O."/>
            <person name="Mihalev A."/>
            <person name="Mihova T."/>
            <person name="Mittelman R."/>
            <person name="Mlenga V."/>
            <person name="Montmayeur A."/>
            <person name="Mulrain L."/>
            <person name="Navidi A."/>
            <person name="Naylor J."/>
            <person name="Negash T."/>
            <person name="Nguyen T."/>
            <person name="Nguyen N."/>
            <person name="Nicol R."/>
            <person name="Norbu C."/>
            <person name="Norbu N."/>
            <person name="Novod N."/>
            <person name="O'Neill B."/>
            <person name="Osman S."/>
            <person name="Markiewicz E."/>
            <person name="Oyono O.L."/>
            <person name="Patti C."/>
            <person name="Phunkhang P."/>
            <person name="Pierre F."/>
            <person name="Priest M."/>
            <person name="Raghuraman S."/>
            <person name="Rege F."/>
            <person name="Reyes R."/>
            <person name="Rise C."/>
            <person name="Rogov P."/>
            <person name="Ross K."/>
            <person name="Ryan E."/>
            <person name="Settipalli S."/>
            <person name="Shea T."/>
            <person name="Sherpa N."/>
            <person name="Shi L."/>
            <person name="Shih D."/>
            <person name="Sparrow T."/>
            <person name="Spaulding J."/>
            <person name="Stalker J."/>
            <person name="Stange-Thomann N."/>
            <person name="Stavropoulos S."/>
            <person name="Stone C."/>
            <person name="Strader C."/>
            <person name="Tesfaye S."/>
            <person name="Thomson T."/>
            <person name="Thoulutsang Y."/>
            <person name="Thoulutsang D."/>
            <person name="Topham K."/>
            <person name="Topping I."/>
            <person name="Tsamla T."/>
            <person name="Vassiliev H."/>
            <person name="Vo A."/>
            <person name="Wangchuk T."/>
            <person name="Wangdi T."/>
            <person name="Weiand M."/>
            <person name="Wilkinson J."/>
            <person name="Wilson A."/>
            <person name="Yadav S."/>
            <person name="Young G."/>
            <person name="Yu Q."/>
            <person name="Zembek L."/>
            <person name="Zhong D."/>
            <person name="Zimmer A."/>
            <person name="Zwirko Z."/>
            <person name="Jaffe D.B."/>
            <person name="Alvarez P."/>
            <person name="Brockman W."/>
            <person name="Butler J."/>
            <person name="Chin C."/>
            <person name="Gnerre S."/>
            <person name="Grabherr M."/>
            <person name="Kleber M."/>
            <person name="Mauceli E."/>
            <person name="MacCallum I."/>
        </authorList>
    </citation>
    <scope>NUCLEOTIDE SEQUENCE [LARGE SCALE GENOMIC DNA]</scope>
    <source>
        <strain evidence="9">Tucson 15287-2541.00</strain>
    </source>
</reference>
<dbReference type="GO" id="GO:0005886">
    <property type="term" value="C:plasma membrane"/>
    <property type="evidence" value="ECO:0007669"/>
    <property type="project" value="TreeGrafter"/>
</dbReference>
<keyword evidence="5" id="KW-0560">Oxidoreductase</keyword>
<feature type="compositionally biased region" description="Low complexity" evidence="6">
    <location>
        <begin position="344"/>
        <end position="355"/>
    </location>
</feature>
<dbReference type="PROSITE" id="PS51029">
    <property type="entry name" value="MADF"/>
    <property type="match status" value="1"/>
</dbReference>
<evidence type="ECO:0000313" key="9">
    <source>
        <dbReference type="Proteomes" id="UP000001070"/>
    </source>
</evidence>
<feature type="compositionally biased region" description="Polar residues" evidence="6">
    <location>
        <begin position="460"/>
        <end position="471"/>
    </location>
</feature>
<feature type="region of interest" description="Disordered" evidence="6">
    <location>
        <begin position="243"/>
        <end position="268"/>
    </location>
</feature>
<feature type="compositionally biased region" description="Polar residues" evidence="6">
    <location>
        <begin position="356"/>
        <end position="366"/>
    </location>
</feature>
<comment type="cofactor">
    <cofactor evidence="1">
        <name>FMN</name>
        <dbReference type="ChEBI" id="CHEBI:58210"/>
    </cofactor>
</comment>
<dbReference type="GO" id="GO:0140616">
    <property type="term" value="F:iodotyrosine deiodinase activity"/>
    <property type="evidence" value="ECO:0007669"/>
    <property type="project" value="EnsemblMetazoa"/>
</dbReference>